<dbReference type="EMBL" id="CAJVQC010036644">
    <property type="protein sequence ID" value="CAG8761772.1"/>
    <property type="molecule type" value="Genomic_DNA"/>
</dbReference>
<protein>
    <submittedName>
        <fullName evidence="1">17953_t:CDS:1</fullName>
    </submittedName>
</protein>
<dbReference type="Proteomes" id="UP000789920">
    <property type="component" value="Unassembled WGS sequence"/>
</dbReference>
<reference evidence="1" key="1">
    <citation type="submission" date="2021-06" db="EMBL/GenBank/DDBJ databases">
        <authorList>
            <person name="Kallberg Y."/>
            <person name="Tangrot J."/>
            <person name="Rosling A."/>
        </authorList>
    </citation>
    <scope>NUCLEOTIDE SEQUENCE</scope>
    <source>
        <strain evidence="1">MA461A</strain>
    </source>
</reference>
<organism evidence="1 2">
    <name type="scientific">Racocetra persica</name>
    <dbReference type="NCBI Taxonomy" id="160502"/>
    <lineage>
        <taxon>Eukaryota</taxon>
        <taxon>Fungi</taxon>
        <taxon>Fungi incertae sedis</taxon>
        <taxon>Mucoromycota</taxon>
        <taxon>Glomeromycotina</taxon>
        <taxon>Glomeromycetes</taxon>
        <taxon>Diversisporales</taxon>
        <taxon>Gigasporaceae</taxon>
        <taxon>Racocetra</taxon>
    </lineage>
</organism>
<sequence>PTAQSWRDESIKIKDDAIWIHADSSYFGGFHSAGYSLVDIIRDILNPSSLDISAILEEKKRNNVCRECGEPFSSHLQWCKCCNSQHFKTDFGNWTSNNSVIDTFLQYTQITALDAANALEWINYNRFINVTPIGQGGYGTIHMAYFLDGDIRRWDHKNDQWERYPGFSVALKTLHSSQNLSVEFLNEAGELTNIVAIYGITQNPYTKEFVMVMEYMNKGNMRDYLRNNPNLNRLKIVLEISAGLMNIHTHGLVHGDLHSGNILFEDTSGGTAFIAHDAVLLIDVLKGKRPPLPTNVPKCYTNLIKKCWDPDPNNRPCAEEIQNTVKNWYYEKSQLKFSDFSDFLYTDKEFKNIREHNFTTHPNAVYTSRSL</sequence>
<keyword evidence="2" id="KW-1185">Reference proteome</keyword>
<proteinExistence type="predicted"/>
<accession>A0ACA9QPX3</accession>
<evidence type="ECO:0000313" key="2">
    <source>
        <dbReference type="Proteomes" id="UP000789920"/>
    </source>
</evidence>
<evidence type="ECO:0000313" key="1">
    <source>
        <dbReference type="EMBL" id="CAG8761772.1"/>
    </source>
</evidence>
<feature type="non-terminal residue" evidence="1">
    <location>
        <position position="1"/>
    </location>
</feature>
<comment type="caution">
    <text evidence="1">The sequence shown here is derived from an EMBL/GenBank/DDBJ whole genome shotgun (WGS) entry which is preliminary data.</text>
</comment>
<name>A0ACA9QPX3_9GLOM</name>
<gene>
    <name evidence="1" type="ORF">RPERSI_LOCUS15307</name>
</gene>
<feature type="non-terminal residue" evidence="1">
    <location>
        <position position="371"/>
    </location>
</feature>